<gene>
    <name evidence="1" type="ORF">J2Z18_004576</name>
</gene>
<name>A0ABS4FGS9_9BACL</name>
<evidence type="ECO:0000313" key="2">
    <source>
        <dbReference type="Proteomes" id="UP000706926"/>
    </source>
</evidence>
<evidence type="ECO:0008006" key="3">
    <source>
        <dbReference type="Google" id="ProtNLM"/>
    </source>
</evidence>
<reference evidence="1 2" key="1">
    <citation type="submission" date="2021-03" db="EMBL/GenBank/DDBJ databases">
        <title>Genomic Encyclopedia of Type Strains, Phase IV (KMG-IV): sequencing the most valuable type-strain genomes for metagenomic binning, comparative biology and taxonomic classification.</title>
        <authorList>
            <person name="Goeker M."/>
        </authorList>
    </citation>
    <scope>NUCLEOTIDE SEQUENCE [LARGE SCALE GENOMIC DNA]</scope>
    <source>
        <strain evidence="1 2">DSM 15596</strain>
    </source>
</reference>
<sequence length="696" mass="79091">MENMARHRIIGFDREMMSFTDWLTDAQAKTSIFSISGIGGIGKTTLLLQMARTARQFSVRSLWLDGRGGLTTLGSFLASLEMSLATEYGRTRDRDAALLSYIASELSLVPTVLLIDNCEEIERLEGWLFSSFLPELKSARVLFVCASRNGLPLQWQTNPEWKSRLRRFPLRLFTREEVYDYLGSSGLPVELQREIAQKTDGHPLSLALTVDMLFSESAEERDVWREVPAVLSAEFLREAASPNLYRALTALSLLPAADEALLNRLLDKPLEGADYYQLTALSFVRDTMDGISLHQVVARILREDFARRTPEQFEAVRHRAFVLLAERFHSVDHRMQMRLSAHILELYREFLPSAHAYANFSSSLKPGEQKPFQLEDLPDLQRFMKASILGSDWQSELVEPADYPALLDGIAARFPEGIFVVRDEKGRPLAFCAGLWLHALSMPLLERYAPGCRQMLGEEAFSLHELPLEAADTIFVLLSAVNSEHSLYRPEELGALLMQQWLVHMTRGLRGILAAADPQLNALLSVLGFQACGKVTGFAGIELTTWELDFRQSAFDQWIQRIIRQTETAAAQPALPRENDHRLSIERNEMKQMLERLFELDKLEELPVMRRFCWSGMQVRATIQEILADTHQAGPLTAMEKEILIAGYLRKDRNKSELAASFHMSRATFYRHMRLAEQHLAYVLGDRLRQAEGDSL</sequence>
<organism evidence="1 2">
    <name type="scientific">Paenibacillus lactis</name>
    <dbReference type="NCBI Taxonomy" id="228574"/>
    <lineage>
        <taxon>Bacteria</taxon>
        <taxon>Bacillati</taxon>
        <taxon>Bacillota</taxon>
        <taxon>Bacilli</taxon>
        <taxon>Bacillales</taxon>
        <taxon>Paenibacillaceae</taxon>
        <taxon>Paenibacillus</taxon>
    </lineage>
</organism>
<dbReference type="Gene3D" id="3.40.50.300">
    <property type="entry name" value="P-loop containing nucleotide triphosphate hydrolases"/>
    <property type="match status" value="1"/>
</dbReference>
<dbReference type="SUPFAM" id="SSF52540">
    <property type="entry name" value="P-loop containing nucleoside triphosphate hydrolases"/>
    <property type="match status" value="1"/>
</dbReference>
<comment type="caution">
    <text evidence="1">The sequence shown here is derived from an EMBL/GenBank/DDBJ whole genome shotgun (WGS) entry which is preliminary data.</text>
</comment>
<dbReference type="EMBL" id="JAGGKI010000014">
    <property type="protein sequence ID" value="MBP1895466.1"/>
    <property type="molecule type" value="Genomic_DNA"/>
</dbReference>
<dbReference type="Proteomes" id="UP000706926">
    <property type="component" value="Unassembled WGS sequence"/>
</dbReference>
<evidence type="ECO:0000313" key="1">
    <source>
        <dbReference type="EMBL" id="MBP1895466.1"/>
    </source>
</evidence>
<dbReference type="RefSeq" id="WP_210095360.1">
    <property type="nucleotide sequence ID" value="NZ_CP139098.1"/>
</dbReference>
<dbReference type="GeneID" id="95406479"/>
<protein>
    <recommendedName>
        <fullName evidence="3">Bacterio-opsin activator</fullName>
    </recommendedName>
</protein>
<dbReference type="InterPro" id="IPR027417">
    <property type="entry name" value="P-loop_NTPase"/>
</dbReference>
<proteinExistence type="predicted"/>
<accession>A0ABS4FGS9</accession>
<keyword evidence="2" id="KW-1185">Reference proteome</keyword>